<dbReference type="CDD" id="cd00405">
    <property type="entry name" value="PRAI"/>
    <property type="match status" value="1"/>
</dbReference>
<evidence type="ECO:0000256" key="5">
    <source>
        <dbReference type="ARBA" id="ARBA00022605"/>
    </source>
</evidence>
<feature type="domain" description="N-(5'phosphoribosyl) anthranilate isomerase (PRAI)" evidence="10">
    <location>
        <begin position="10"/>
        <end position="207"/>
    </location>
</feature>
<dbReference type="GO" id="GO:0004640">
    <property type="term" value="F:phosphoribosylanthranilate isomerase activity"/>
    <property type="evidence" value="ECO:0007669"/>
    <property type="project" value="UniProtKB-EC"/>
</dbReference>
<keyword evidence="7 9" id="KW-0057">Aromatic amino acid biosynthesis</keyword>
<evidence type="ECO:0000256" key="8">
    <source>
        <dbReference type="ARBA" id="ARBA00023235"/>
    </source>
</evidence>
<proteinExistence type="inferred from homology"/>
<name>A0ABT1W5A4_9PROT</name>
<protein>
    <recommendedName>
        <fullName evidence="4 9">N-(5'-phosphoribosyl)anthranilate isomerase</fullName>
        <shortName evidence="9">PRAI</shortName>
        <ecNumber evidence="3 9">5.3.1.24</ecNumber>
    </recommendedName>
</protein>
<keyword evidence="12" id="KW-1185">Reference proteome</keyword>
<dbReference type="EC" id="5.3.1.24" evidence="3 9"/>
<keyword evidence="8 9" id="KW-0413">Isomerase</keyword>
<dbReference type="RefSeq" id="WP_422863529.1">
    <property type="nucleotide sequence ID" value="NZ_JAMSKV010000004.1"/>
</dbReference>
<dbReference type="InterPro" id="IPR013785">
    <property type="entry name" value="Aldolase_TIM"/>
</dbReference>
<dbReference type="InterPro" id="IPR044643">
    <property type="entry name" value="TrpF_fam"/>
</dbReference>
<comment type="similarity">
    <text evidence="9">Belongs to the TrpF family.</text>
</comment>
<dbReference type="PANTHER" id="PTHR42894">
    <property type="entry name" value="N-(5'-PHOSPHORIBOSYL)ANTHRANILATE ISOMERASE"/>
    <property type="match status" value="1"/>
</dbReference>
<dbReference type="EMBL" id="JAMSKV010000004">
    <property type="protein sequence ID" value="MCQ8278066.1"/>
    <property type="molecule type" value="Genomic_DNA"/>
</dbReference>
<accession>A0ABT1W5A4</accession>
<gene>
    <name evidence="9" type="primary">trpF</name>
    <name evidence="11" type="ORF">NFI95_06350</name>
</gene>
<evidence type="ECO:0000256" key="9">
    <source>
        <dbReference type="HAMAP-Rule" id="MF_00135"/>
    </source>
</evidence>
<dbReference type="Pfam" id="PF00697">
    <property type="entry name" value="PRAI"/>
    <property type="match status" value="1"/>
</dbReference>
<comment type="caution">
    <text evidence="11">The sequence shown here is derived from an EMBL/GenBank/DDBJ whole genome shotgun (WGS) entry which is preliminary data.</text>
</comment>
<evidence type="ECO:0000313" key="12">
    <source>
        <dbReference type="Proteomes" id="UP001524587"/>
    </source>
</evidence>
<organism evidence="11 12">
    <name type="scientific">Endosaccharibacter trunci</name>
    <dbReference type="NCBI Taxonomy" id="2812733"/>
    <lineage>
        <taxon>Bacteria</taxon>
        <taxon>Pseudomonadati</taxon>
        <taxon>Pseudomonadota</taxon>
        <taxon>Alphaproteobacteria</taxon>
        <taxon>Acetobacterales</taxon>
        <taxon>Acetobacteraceae</taxon>
        <taxon>Endosaccharibacter</taxon>
    </lineage>
</organism>
<dbReference type="InterPro" id="IPR001240">
    <property type="entry name" value="PRAI_dom"/>
</dbReference>
<comment type="pathway">
    <text evidence="2 9">Amino-acid biosynthesis; L-tryptophan biosynthesis; L-tryptophan from chorismate: step 3/5.</text>
</comment>
<reference evidence="11 12" key="1">
    <citation type="submission" date="2022-06" db="EMBL/GenBank/DDBJ databases">
        <title>Endosaccharibacter gen. nov., sp. nov., endophytic bacteria isolated from sugarcane.</title>
        <authorList>
            <person name="Pitiwittayakul N."/>
            <person name="Yukphan P."/>
            <person name="Charoenyingcharoen P."/>
            <person name="Tanasupawat S."/>
        </authorList>
    </citation>
    <scope>NUCLEOTIDE SEQUENCE [LARGE SCALE GENOMIC DNA]</scope>
    <source>
        <strain evidence="11 12">KSS8</strain>
    </source>
</reference>
<evidence type="ECO:0000313" key="11">
    <source>
        <dbReference type="EMBL" id="MCQ8278066.1"/>
    </source>
</evidence>
<evidence type="ECO:0000256" key="3">
    <source>
        <dbReference type="ARBA" id="ARBA00012572"/>
    </source>
</evidence>
<sequence length="213" mass="22498">MPAEIEPVRVKICGLSEPDTLDAAVAAGADWVGFVLFPRSPRYVSVERAAELRRRVPDTVGVVALLVKPGDAEIDAARAALPRAILQIYDDTSRCMAIRARVGAPVWQAIGVDRARDLPVESMLDGLVVESRPPAGADRPGGNGQGFDWRITAGWRAPAPWLLAGGLTPDNVAKAIRQSGARAVDVSSGAERASGQKDVELIAAFVRAARSAS</sequence>
<keyword evidence="6 9" id="KW-0822">Tryptophan biosynthesis</keyword>
<keyword evidence="5 9" id="KW-0028">Amino-acid biosynthesis</keyword>
<dbReference type="HAMAP" id="MF_00135">
    <property type="entry name" value="PRAI"/>
    <property type="match status" value="1"/>
</dbReference>
<dbReference type="Gene3D" id="3.20.20.70">
    <property type="entry name" value="Aldolase class I"/>
    <property type="match status" value="1"/>
</dbReference>
<evidence type="ECO:0000256" key="7">
    <source>
        <dbReference type="ARBA" id="ARBA00023141"/>
    </source>
</evidence>
<dbReference type="InterPro" id="IPR011060">
    <property type="entry name" value="RibuloseP-bd_barrel"/>
</dbReference>
<dbReference type="NCBIfam" id="NF002295">
    <property type="entry name" value="PRK01222.1-1"/>
    <property type="match status" value="1"/>
</dbReference>
<evidence type="ECO:0000259" key="10">
    <source>
        <dbReference type="Pfam" id="PF00697"/>
    </source>
</evidence>
<comment type="catalytic activity">
    <reaction evidence="1 9">
        <text>N-(5-phospho-beta-D-ribosyl)anthranilate = 1-(2-carboxyphenylamino)-1-deoxy-D-ribulose 5-phosphate</text>
        <dbReference type="Rhea" id="RHEA:21540"/>
        <dbReference type="ChEBI" id="CHEBI:18277"/>
        <dbReference type="ChEBI" id="CHEBI:58613"/>
        <dbReference type="EC" id="5.3.1.24"/>
    </reaction>
</comment>
<evidence type="ECO:0000256" key="4">
    <source>
        <dbReference type="ARBA" id="ARBA00022272"/>
    </source>
</evidence>
<dbReference type="SUPFAM" id="SSF51366">
    <property type="entry name" value="Ribulose-phoshate binding barrel"/>
    <property type="match status" value="1"/>
</dbReference>
<dbReference type="PANTHER" id="PTHR42894:SF1">
    <property type="entry name" value="N-(5'-PHOSPHORIBOSYL)ANTHRANILATE ISOMERASE"/>
    <property type="match status" value="1"/>
</dbReference>
<evidence type="ECO:0000256" key="2">
    <source>
        <dbReference type="ARBA" id="ARBA00004664"/>
    </source>
</evidence>
<evidence type="ECO:0000256" key="6">
    <source>
        <dbReference type="ARBA" id="ARBA00022822"/>
    </source>
</evidence>
<evidence type="ECO:0000256" key="1">
    <source>
        <dbReference type="ARBA" id="ARBA00001164"/>
    </source>
</evidence>
<dbReference type="Proteomes" id="UP001524587">
    <property type="component" value="Unassembled WGS sequence"/>
</dbReference>